<organism evidence="2">
    <name type="scientific">Setaria italica</name>
    <name type="common">Foxtail millet</name>
    <name type="synonym">Panicum italicum</name>
    <dbReference type="NCBI Taxonomy" id="4555"/>
    <lineage>
        <taxon>Eukaryota</taxon>
        <taxon>Viridiplantae</taxon>
        <taxon>Streptophyta</taxon>
        <taxon>Embryophyta</taxon>
        <taxon>Tracheophyta</taxon>
        <taxon>Spermatophyta</taxon>
        <taxon>Magnoliopsida</taxon>
        <taxon>Liliopsida</taxon>
        <taxon>Poales</taxon>
        <taxon>Poaceae</taxon>
        <taxon>PACMAD clade</taxon>
        <taxon>Panicoideae</taxon>
        <taxon>Panicodae</taxon>
        <taxon>Paniceae</taxon>
        <taxon>Cenchrinae</taxon>
        <taxon>Setaria</taxon>
    </lineage>
</organism>
<evidence type="ECO:0000256" key="1">
    <source>
        <dbReference type="SAM" id="MobiDB-lite"/>
    </source>
</evidence>
<reference evidence="2" key="2">
    <citation type="submission" date="2015-07" db="EMBL/GenBank/DDBJ databases">
        <authorList>
            <person name="Noorani M."/>
        </authorList>
    </citation>
    <scope>NUCLEOTIDE SEQUENCE</scope>
    <source>
        <strain evidence="2">Yugu1</strain>
    </source>
</reference>
<accession>A0A368PGM7</accession>
<proteinExistence type="predicted"/>
<gene>
    <name evidence="2" type="ORF">SETIT_1G039800v2</name>
</gene>
<dbReference type="EMBL" id="CM003528">
    <property type="protein sequence ID" value="RCV04916.1"/>
    <property type="molecule type" value="Genomic_DNA"/>
</dbReference>
<dbReference type="OrthoDB" id="682098at2759"/>
<feature type="region of interest" description="Disordered" evidence="1">
    <location>
        <begin position="188"/>
        <end position="207"/>
    </location>
</feature>
<protein>
    <recommendedName>
        <fullName evidence="3">F-box domain-containing protein</fullName>
    </recommendedName>
</protein>
<name>A0A368PGM7_SETIT</name>
<evidence type="ECO:0008006" key="3">
    <source>
        <dbReference type="Google" id="ProtNLM"/>
    </source>
</evidence>
<dbReference type="PANTHER" id="PTHR31672">
    <property type="entry name" value="BNACNNG10540D PROTEIN"/>
    <property type="match status" value="1"/>
</dbReference>
<dbReference type="AlphaFoldDB" id="A0A368PGM7"/>
<sequence>MMTTTAVCREWRAAIASDRFVQAYQAVRAAAAQPPEIIFFASAKSSRLNNKFRTQQRGSSSADDDAPAQARELVTVGNLRANDVVLSGTKPCRGLTLLFQPSASAYHVCNLSAGEHVSLHPCSPAWRDTPTMSPYVLSGAGLGFDPAANEHKVVRLYEDWENKQRCEVYGLRSGGWRPCAGQVPPHAAKGLQGWSSTAPSLDPDDARRRPGRAAAAVVFSLSIRISLATLPQPMRGDLGRGIRMLPLGNSSGGKILLATSLHEVFAYNPRSNRADRVFSVEDLVDAPGLLLNMALHEESVTSVRHRRPAAGDRGTLKMHQNGCQQAGRRCSRPAPKRLQCHTAADPADARRGHGPIHNIINMYND</sequence>
<evidence type="ECO:0000313" key="2">
    <source>
        <dbReference type="EMBL" id="RCV04916.1"/>
    </source>
</evidence>
<reference evidence="2" key="1">
    <citation type="journal article" date="2012" name="Nat. Biotechnol.">
        <title>Reference genome sequence of the model plant Setaria.</title>
        <authorList>
            <person name="Bennetzen J.L."/>
            <person name="Schmutz J."/>
            <person name="Wang H."/>
            <person name="Percifield R."/>
            <person name="Hawkins J."/>
            <person name="Pontaroli A.C."/>
            <person name="Estep M."/>
            <person name="Feng L."/>
            <person name="Vaughn J.N."/>
            <person name="Grimwood J."/>
            <person name="Jenkins J."/>
            <person name="Barry K."/>
            <person name="Lindquist E."/>
            <person name="Hellsten U."/>
            <person name="Deshpande S."/>
            <person name="Wang X."/>
            <person name="Wu X."/>
            <person name="Mitros T."/>
            <person name="Triplett J."/>
            <person name="Yang X."/>
            <person name="Ye C.Y."/>
            <person name="Mauro-Herrera M."/>
            <person name="Wang L."/>
            <person name="Li P."/>
            <person name="Sharma M."/>
            <person name="Sharma R."/>
            <person name="Ronald P.C."/>
            <person name="Panaud O."/>
            <person name="Kellogg E.A."/>
            <person name="Brutnell T.P."/>
            <person name="Doust A.N."/>
            <person name="Tuskan G.A."/>
            <person name="Rokhsar D."/>
            <person name="Devos K.M."/>
        </authorList>
    </citation>
    <scope>NUCLEOTIDE SEQUENCE [LARGE SCALE GENOMIC DNA]</scope>
    <source>
        <strain evidence="2">Yugu1</strain>
    </source>
</reference>
<dbReference type="InterPro" id="IPR050796">
    <property type="entry name" value="SCF_F-box_component"/>
</dbReference>